<evidence type="ECO:0000313" key="10">
    <source>
        <dbReference type="EMBL" id="AIA95789.1"/>
    </source>
</evidence>
<keyword evidence="1" id="KW-0328">Glycosyltransferase</keyword>
<keyword evidence="3" id="KW-0812">Transmembrane</keyword>
<organism evidence="10">
    <name type="scientific">uncultured Bacteriovorax sp</name>
    <dbReference type="NCBI Taxonomy" id="346638"/>
    <lineage>
        <taxon>Bacteria</taxon>
        <taxon>Pseudomonadati</taxon>
        <taxon>Bdellovibrionota</taxon>
        <taxon>Bacteriovoracia</taxon>
        <taxon>Bacteriovoracales</taxon>
        <taxon>Bacteriovoracaceae</taxon>
        <taxon>Bacteriovorax</taxon>
        <taxon>environmental samples</taxon>
    </lineage>
</organism>
<evidence type="ECO:0000256" key="4">
    <source>
        <dbReference type="ARBA" id="ARBA00022960"/>
    </source>
</evidence>
<dbReference type="GO" id="GO:0009252">
    <property type="term" value="P:peptidoglycan biosynthetic process"/>
    <property type="evidence" value="ECO:0007669"/>
    <property type="project" value="UniProtKB-KW"/>
</dbReference>
<evidence type="ECO:0000256" key="8">
    <source>
        <dbReference type="ARBA" id="ARBA00023316"/>
    </source>
</evidence>
<keyword evidence="6" id="KW-1133">Transmembrane helix</keyword>
<dbReference type="Gene3D" id="3.40.710.10">
    <property type="entry name" value="DD-peptidase/beta-lactamase superfamily"/>
    <property type="match status" value="1"/>
</dbReference>
<dbReference type="SUPFAM" id="SSF56601">
    <property type="entry name" value="beta-lactamase/transpeptidase-like"/>
    <property type="match status" value="1"/>
</dbReference>
<keyword evidence="2" id="KW-0808">Transferase</keyword>
<dbReference type="InterPro" id="IPR001460">
    <property type="entry name" value="PCN-bd_Tpept"/>
</dbReference>
<evidence type="ECO:0000256" key="7">
    <source>
        <dbReference type="ARBA" id="ARBA00023136"/>
    </source>
</evidence>
<protein>
    <submittedName>
        <fullName evidence="10">Transpeptidase</fullName>
    </submittedName>
</protein>
<dbReference type="EMBL" id="KF128424">
    <property type="protein sequence ID" value="AIA95789.1"/>
    <property type="molecule type" value="Genomic_DNA"/>
</dbReference>
<dbReference type="InterPro" id="IPR012338">
    <property type="entry name" value="Beta-lactam/transpept-like"/>
</dbReference>
<dbReference type="Pfam" id="PF00905">
    <property type="entry name" value="Transpeptidase"/>
    <property type="match status" value="1"/>
</dbReference>
<keyword evidence="7" id="KW-0472">Membrane</keyword>
<dbReference type="AlphaFoldDB" id="A0A060CKI9"/>
<dbReference type="InterPro" id="IPR050396">
    <property type="entry name" value="Glycosyltr_51/Transpeptidase"/>
</dbReference>
<evidence type="ECO:0000256" key="5">
    <source>
        <dbReference type="ARBA" id="ARBA00022984"/>
    </source>
</evidence>
<evidence type="ECO:0000256" key="3">
    <source>
        <dbReference type="ARBA" id="ARBA00022692"/>
    </source>
</evidence>
<dbReference type="PANTHER" id="PTHR32282">
    <property type="entry name" value="BINDING PROTEIN TRANSPEPTIDASE, PUTATIVE-RELATED"/>
    <property type="match status" value="1"/>
</dbReference>
<name>A0A060CKI9_9BACT</name>
<dbReference type="GO" id="GO:0008955">
    <property type="term" value="F:peptidoglycan glycosyltransferase activity"/>
    <property type="evidence" value="ECO:0007669"/>
    <property type="project" value="TreeGrafter"/>
</dbReference>
<dbReference type="GO" id="GO:0030288">
    <property type="term" value="C:outer membrane-bounded periplasmic space"/>
    <property type="evidence" value="ECO:0007669"/>
    <property type="project" value="TreeGrafter"/>
</dbReference>
<evidence type="ECO:0000256" key="2">
    <source>
        <dbReference type="ARBA" id="ARBA00022679"/>
    </source>
</evidence>
<sequence length="128" mass="14510">MSLVGGVNFEKSQFNRVIQSSRQPGSAFKPFIYALALENGMTPSTVLMDTPQALGGVDDSLSWKPRNYDGAFKGPMTLRNALEVSRNIPTIRLVQDLGVQKIHDFVKRFHMTADLPKRYVTFTWFVWN</sequence>
<feature type="domain" description="Penicillin-binding protein transpeptidase" evidence="9">
    <location>
        <begin position="13"/>
        <end position="113"/>
    </location>
</feature>
<evidence type="ECO:0000256" key="1">
    <source>
        <dbReference type="ARBA" id="ARBA00022676"/>
    </source>
</evidence>
<dbReference type="GO" id="GO:0008360">
    <property type="term" value="P:regulation of cell shape"/>
    <property type="evidence" value="ECO:0007669"/>
    <property type="project" value="UniProtKB-KW"/>
</dbReference>
<keyword evidence="8" id="KW-0961">Cell wall biogenesis/degradation</keyword>
<proteinExistence type="predicted"/>
<reference evidence="10" key="1">
    <citation type="journal article" date="2013" name="Environ. Microbiol.">
        <title>Seasonally variable intestinal metagenomes of the red palm weevil (Rhynchophorus ferrugineus).</title>
        <authorList>
            <person name="Jia S."/>
            <person name="Zhang X."/>
            <person name="Zhang G."/>
            <person name="Yin A."/>
            <person name="Zhang S."/>
            <person name="Li F."/>
            <person name="Wang L."/>
            <person name="Zhao D."/>
            <person name="Yun Q."/>
            <person name="Tala"/>
            <person name="Wang J."/>
            <person name="Sun G."/>
            <person name="Baabdullah M."/>
            <person name="Yu X."/>
            <person name="Hu S."/>
            <person name="Al-Mssallem I.S."/>
            <person name="Yu J."/>
        </authorList>
    </citation>
    <scope>NUCLEOTIDE SEQUENCE</scope>
</reference>
<accession>A0A060CKI9</accession>
<keyword evidence="4" id="KW-0133">Cell shape</keyword>
<evidence type="ECO:0000259" key="9">
    <source>
        <dbReference type="Pfam" id="PF00905"/>
    </source>
</evidence>
<dbReference type="GO" id="GO:0071555">
    <property type="term" value="P:cell wall organization"/>
    <property type="evidence" value="ECO:0007669"/>
    <property type="project" value="UniProtKB-KW"/>
</dbReference>
<dbReference type="GO" id="GO:0008658">
    <property type="term" value="F:penicillin binding"/>
    <property type="evidence" value="ECO:0007669"/>
    <property type="project" value="InterPro"/>
</dbReference>
<keyword evidence="5" id="KW-0573">Peptidoglycan synthesis</keyword>
<dbReference type="PANTHER" id="PTHR32282:SF27">
    <property type="entry name" value="PENICILLIN-BINDING PROTEIN 1A"/>
    <property type="match status" value="1"/>
</dbReference>
<evidence type="ECO:0000256" key="6">
    <source>
        <dbReference type="ARBA" id="ARBA00022989"/>
    </source>
</evidence>